<name>A0A3P6SEZ1_LITSI</name>
<gene>
    <name evidence="1" type="ORF">NLS_LOCUS2507</name>
</gene>
<organism evidence="1 2">
    <name type="scientific">Litomosoides sigmodontis</name>
    <name type="common">Filarial nematode worm</name>
    <dbReference type="NCBI Taxonomy" id="42156"/>
    <lineage>
        <taxon>Eukaryota</taxon>
        <taxon>Metazoa</taxon>
        <taxon>Ecdysozoa</taxon>
        <taxon>Nematoda</taxon>
        <taxon>Chromadorea</taxon>
        <taxon>Rhabditida</taxon>
        <taxon>Spirurina</taxon>
        <taxon>Spiruromorpha</taxon>
        <taxon>Filarioidea</taxon>
        <taxon>Onchocercidae</taxon>
        <taxon>Litomosoides</taxon>
    </lineage>
</organism>
<accession>A0A3P6SEZ1</accession>
<evidence type="ECO:0000313" key="2">
    <source>
        <dbReference type="Proteomes" id="UP000277928"/>
    </source>
</evidence>
<keyword evidence="2" id="KW-1185">Reference proteome</keyword>
<dbReference type="AlphaFoldDB" id="A0A3P6SEZ1"/>
<proteinExistence type="predicted"/>
<dbReference type="EMBL" id="UYRX01000115">
    <property type="protein sequence ID" value="VDK74512.1"/>
    <property type="molecule type" value="Genomic_DNA"/>
</dbReference>
<dbReference type="Proteomes" id="UP000277928">
    <property type="component" value="Unassembled WGS sequence"/>
</dbReference>
<evidence type="ECO:0000313" key="1">
    <source>
        <dbReference type="EMBL" id="VDK74512.1"/>
    </source>
</evidence>
<sequence>MIGSAVDEFSRIGRIVCGSIILFLRLLCSSKFSVKEIGTVDSHKEKEETFLDLLKLEILRNFVDHCM</sequence>
<reference evidence="1 2" key="1">
    <citation type="submission" date="2018-08" db="EMBL/GenBank/DDBJ databases">
        <authorList>
            <person name="Laetsch R D."/>
            <person name="Stevens L."/>
            <person name="Kumar S."/>
            <person name="Blaxter L. M."/>
        </authorList>
    </citation>
    <scope>NUCLEOTIDE SEQUENCE [LARGE SCALE GENOMIC DNA]</scope>
</reference>
<protein>
    <submittedName>
        <fullName evidence="1">Uncharacterized protein</fullName>
    </submittedName>
</protein>